<gene>
    <name evidence="2" type="ORF">ACWI_02290</name>
</gene>
<evidence type="ECO:0000259" key="1">
    <source>
        <dbReference type="Pfam" id="PF04993"/>
    </source>
</evidence>
<reference evidence="2 3" key="1">
    <citation type="submission" date="2015-09" db="EMBL/GenBank/DDBJ databases">
        <title>Genome sequence of Acetobacterium wieringae DSM 1911.</title>
        <authorList>
            <person name="Poehlein A."/>
            <person name="Bengelsdorf F.R."/>
            <person name="Schiel-Bengelsdorf B."/>
            <person name="Duerre P."/>
            <person name="Daniel R."/>
        </authorList>
    </citation>
    <scope>NUCLEOTIDE SEQUENCE [LARGE SCALE GENOMIC DNA]</scope>
    <source>
        <strain evidence="2 3">DSM 1911</strain>
    </source>
</reference>
<dbReference type="Pfam" id="PF04993">
    <property type="entry name" value="TfoX_N"/>
    <property type="match status" value="1"/>
</dbReference>
<name>A0A1F2PLQ6_9FIRM</name>
<evidence type="ECO:0000313" key="2">
    <source>
        <dbReference type="EMBL" id="OFV72318.1"/>
    </source>
</evidence>
<dbReference type="Proteomes" id="UP000176244">
    <property type="component" value="Unassembled WGS sequence"/>
</dbReference>
<dbReference type="InterPro" id="IPR007076">
    <property type="entry name" value="TfoX_N"/>
</dbReference>
<sequence>MATSKEFAEYVCDQLMAAGNVSCRKMFGEYGIYLDEKIVGLICDNQFFLKKTEVGRSMIEEHLTTVEEGLPYPGAKPQFLIESLDDREWLGELLRASYQELPMPKPKKKKK</sequence>
<dbReference type="Gene3D" id="3.30.1460.30">
    <property type="entry name" value="YgaC/TfoX-N like chaperone"/>
    <property type="match status" value="1"/>
</dbReference>
<accession>A0A1F2PLQ6</accession>
<protein>
    <recommendedName>
        <fullName evidence="1">TfoX N-terminal domain-containing protein</fullName>
    </recommendedName>
</protein>
<dbReference type="RefSeq" id="WP_070369601.1">
    <property type="nucleotide sequence ID" value="NZ_CP097897.1"/>
</dbReference>
<comment type="caution">
    <text evidence="2">The sequence shown here is derived from an EMBL/GenBank/DDBJ whole genome shotgun (WGS) entry which is preliminary data.</text>
</comment>
<evidence type="ECO:0000313" key="3">
    <source>
        <dbReference type="Proteomes" id="UP000176244"/>
    </source>
</evidence>
<dbReference type="SUPFAM" id="SSF159894">
    <property type="entry name" value="YgaC/TfoX-N like"/>
    <property type="match status" value="1"/>
</dbReference>
<organism evidence="2 3">
    <name type="scientific">Acetobacterium wieringae</name>
    <dbReference type="NCBI Taxonomy" id="52694"/>
    <lineage>
        <taxon>Bacteria</taxon>
        <taxon>Bacillati</taxon>
        <taxon>Bacillota</taxon>
        <taxon>Clostridia</taxon>
        <taxon>Eubacteriales</taxon>
        <taxon>Eubacteriaceae</taxon>
        <taxon>Acetobacterium</taxon>
    </lineage>
</organism>
<proteinExistence type="predicted"/>
<feature type="domain" description="TfoX N-terminal" evidence="1">
    <location>
        <begin position="13"/>
        <end position="65"/>
    </location>
</feature>
<dbReference type="EMBL" id="LKEU01000010">
    <property type="protein sequence ID" value="OFV72318.1"/>
    <property type="molecule type" value="Genomic_DNA"/>
</dbReference>
<dbReference type="AlphaFoldDB" id="A0A1F2PLQ6"/>
<dbReference type="STRING" id="52694.ACWI_02290"/>
<dbReference type="OrthoDB" id="9803291at2"/>